<dbReference type="CDD" id="cd00093">
    <property type="entry name" value="HTH_XRE"/>
    <property type="match status" value="1"/>
</dbReference>
<name>A0ABY8WNE1_9ACTN</name>
<evidence type="ECO:0000259" key="1">
    <source>
        <dbReference type="PROSITE" id="PS50943"/>
    </source>
</evidence>
<dbReference type="EMBL" id="CP126980">
    <property type="protein sequence ID" value="WIM97829.1"/>
    <property type="molecule type" value="Genomic_DNA"/>
</dbReference>
<dbReference type="Gene3D" id="1.10.260.40">
    <property type="entry name" value="lambda repressor-like DNA-binding domains"/>
    <property type="match status" value="1"/>
</dbReference>
<keyword evidence="3" id="KW-1185">Reference proteome</keyword>
<protein>
    <submittedName>
        <fullName evidence="2">Helix-turn-helix domain-containing protein</fullName>
    </submittedName>
</protein>
<evidence type="ECO:0000313" key="2">
    <source>
        <dbReference type="EMBL" id="WIM97829.1"/>
    </source>
</evidence>
<dbReference type="Proteomes" id="UP001240150">
    <property type="component" value="Chromosome"/>
</dbReference>
<dbReference type="InterPro" id="IPR010982">
    <property type="entry name" value="Lambda_DNA-bd_dom_sf"/>
</dbReference>
<sequence>MKITSTKQANQVLHTLRRLANLSRPGLSRRLHVSSQTLRDREQNRRGLSVDALVETANVLGYDVILLRRETGRPA</sequence>
<gene>
    <name evidence="2" type="ORF">ACTOB_001383</name>
</gene>
<feature type="domain" description="HTH cro/C1-type" evidence="1">
    <location>
        <begin position="13"/>
        <end position="67"/>
    </location>
</feature>
<organism evidence="2 3">
    <name type="scientific">Actinoplanes oblitus</name>
    <dbReference type="NCBI Taxonomy" id="3040509"/>
    <lineage>
        <taxon>Bacteria</taxon>
        <taxon>Bacillati</taxon>
        <taxon>Actinomycetota</taxon>
        <taxon>Actinomycetes</taxon>
        <taxon>Micromonosporales</taxon>
        <taxon>Micromonosporaceae</taxon>
        <taxon>Actinoplanes</taxon>
    </lineage>
</organism>
<dbReference type="InterPro" id="IPR001387">
    <property type="entry name" value="Cro/C1-type_HTH"/>
</dbReference>
<evidence type="ECO:0000313" key="3">
    <source>
        <dbReference type="Proteomes" id="UP001240150"/>
    </source>
</evidence>
<reference evidence="2 3" key="1">
    <citation type="submission" date="2023-06" db="EMBL/GenBank/DDBJ databases">
        <authorList>
            <person name="Yushchuk O."/>
            <person name="Binda E."/>
            <person name="Ruckert-Reed C."/>
            <person name="Fedorenko V."/>
            <person name="Kalinowski J."/>
            <person name="Marinelli F."/>
        </authorList>
    </citation>
    <scope>NUCLEOTIDE SEQUENCE [LARGE SCALE GENOMIC DNA]</scope>
    <source>
        <strain evidence="2 3">NRRL 3884</strain>
    </source>
</reference>
<dbReference type="PROSITE" id="PS50943">
    <property type="entry name" value="HTH_CROC1"/>
    <property type="match status" value="1"/>
</dbReference>
<dbReference type="SUPFAM" id="SSF47413">
    <property type="entry name" value="lambda repressor-like DNA-binding domains"/>
    <property type="match status" value="1"/>
</dbReference>
<accession>A0ABY8WNE1</accession>
<dbReference type="RefSeq" id="WP_284919223.1">
    <property type="nucleotide sequence ID" value="NZ_CP126980.1"/>
</dbReference>
<proteinExistence type="predicted"/>
<dbReference type="SMART" id="SM00530">
    <property type="entry name" value="HTH_XRE"/>
    <property type="match status" value="1"/>
</dbReference>